<evidence type="ECO:0000256" key="2">
    <source>
        <dbReference type="ARBA" id="ARBA00005312"/>
    </source>
</evidence>
<evidence type="ECO:0000313" key="15">
    <source>
        <dbReference type="EMBL" id="CAL6048588.1"/>
    </source>
</evidence>
<dbReference type="InterPro" id="IPR004365">
    <property type="entry name" value="NA-bd_OB_tRNA"/>
</dbReference>
<keyword evidence="4" id="KW-0963">Cytoplasm</keyword>
<dbReference type="CDD" id="cd00776">
    <property type="entry name" value="AsxRS_core"/>
    <property type="match status" value="1"/>
</dbReference>
<dbReference type="Pfam" id="PF01336">
    <property type="entry name" value="tRNA_anti-codon"/>
    <property type="match status" value="1"/>
</dbReference>
<evidence type="ECO:0000256" key="8">
    <source>
        <dbReference type="ARBA" id="ARBA00022917"/>
    </source>
</evidence>
<sequence>MSQVEENQVAPVVDENAPSKAALKKAAKEAEKAQKKAEIAKKQAETQPVYVPPKLTLEQMKDAKFGDMPLHQSQPEFTSDNQFTDIKLLTPGPVKIRAYLHNVRATGKSAFTILRQRQFTLQAVFFGEKDMIKYINSVPKESYVEVEGIYKASEQPINSCSISGFELEITRFFAITRAVSMLPLQVEDAARPDSAFEVKDTVFVKPGRDTRFDNRILDLRTPANQSIFKVRMAIQQSFMKFLIEKNFMQITSPKIISGSSEGGADIFSLQYFGQPACLAQSPQLYKQMSIAAGFQRVFEIGPVFRAEKSHTHRHLCEFTGMDIEVEVFQHYHEVLVILDQLMKFIFKNTLETCQEEIDFIRKQFDLKMPPTIEWTEETVIVDFRDGAKWLQEAGYKQSEVEDLNTENERALGKIVKEKFHTDFYILDKFPGSIRPFYTMPDVDDNRFSNSYDMFIRGEEICSGAQRIHDPEYLKERIVAKGINPDTLKDYIDAFRYGCPPHAGAGLGLERIVMLMLGIEDCRQCCLFPRTPERLTP</sequence>
<dbReference type="FunFam" id="3.30.930.10:FF:000013">
    <property type="entry name" value="Aspartate--tRNA ligase, cytoplasmic"/>
    <property type="match status" value="1"/>
</dbReference>
<keyword evidence="8" id="KW-0648">Protein biosynthesis</keyword>
<evidence type="ECO:0000313" key="14">
    <source>
        <dbReference type="EMBL" id="CAI9941338.1"/>
    </source>
</evidence>
<evidence type="ECO:0000256" key="4">
    <source>
        <dbReference type="ARBA" id="ARBA00022490"/>
    </source>
</evidence>
<feature type="region of interest" description="Disordered" evidence="12">
    <location>
        <begin position="1"/>
        <end position="45"/>
    </location>
</feature>
<dbReference type="PROSITE" id="PS50862">
    <property type="entry name" value="AA_TRNA_LIGASE_II"/>
    <property type="match status" value="1"/>
</dbReference>
<keyword evidence="5" id="KW-0436">Ligase</keyword>
<dbReference type="PANTHER" id="PTHR43450">
    <property type="entry name" value="ASPARTYL-TRNA SYNTHETASE"/>
    <property type="match status" value="1"/>
</dbReference>
<evidence type="ECO:0000256" key="12">
    <source>
        <dbReference type="SAM" id="MobiDB-lite"/>
    </source>
</evidence>
<evidence type="ECO:0000256" key="11">
    <source>
        <dbReference type="ARBA" id="ARBA00047904"/>
    </source>
</evidence>
<dbReference type="HAMAP" id="MF_02075">
    <property type="entry name" value="Asp_tRNA_synth_type2"/>
    <property type="match status" value="1"/>
</dbReference>
<keyword evidence="6" id="KW-0547">Nucleotide-binding</keyword>
<evidence type="ECO:0000256" key="6">
    <source>
        <dbReference type="ARBA" id="ARBA00022741"/>
    </source>
</evidence>
<dbReference type="InterPro" id="IPR004523">
    <property type="entry name" value="Asp-tRNA_synthase_2"/>
</dbReference>
<dbReference type="EC" id="6.1.1.12" evidence="3"/>
<dbReference type="InterPro" id="IPR002312">
    <property type="entry name" value="Asp/Asn-tRNA-synth_IIb"/>
</dbReference>
<comment type="subcellular location">
    <subcellularLocation>
        <location evidence="1">Cytoplasm</location>
    </subcellularLocation>
</comment>
<feature type="domain" description="Aminoacyl-transfer RNA synthetases class-II family profile" evidence="13">
    <location>
        <begin position="228"/>
        <end position="536"/>
    </location>
</feature>
<evidence type="ECO:0000313" key="16">
    <source>
        <dbReference type="Proteomes" id="UP001642409"/>
    </source>
</evidence>
<dbReference type="PANTHER" id="PTHR43450:SF1">
    <property type="entry name" value="ASPARTATE--TRNA LIGASE, CYTOPLASMIC"/>
    <property type="match status" value="1"/>
</dbReference>
<dbReference type="NCBIfam" id="TIGR00458">
    <property type="entry name" value="aspS_nondisc"/>
    <property type="match status" value="1"/>
</dbReference>
<evidence type="ECO:0000256" key="1">
    <source>
        <dbReference type="ARBA" id="ARBA00004496"/>
    </source>
</evidence>
<accession>A0AA86UII9</accession>
<dbReference type="InterPro" id="IPR004364">
    <property type="entry name" value="Aa-tRNA-synt_II"/>
</dbReference>
<evidence type="ECO:0000256" key="10">
    <source>
        <dbReference type="ARBA" id="ARBA00033155"/>
    </source>
</evidence>
<feature type="compositionally biased region" description="Basic and acidic residues" evidence="12">
    <location>
        <begin position="26"/>
        <end position="44"/>
    </location>
</feature>
<keyword evidence="9" id="KW-0030">Aminoacyl-tRNA synthetase</keyword>
<dbReference type="GO" id="GO:0003723">
    <property type="term" value="F:RNA binding"/>
    <property type="evidence" value="ECO:0007669"/>
    <property type="project" value="TreeGrafter"/>
</dbReference>
<dbReference type="Pfam" id="PF00152">
    <property type="entry name" value="tRNA-synt_2"/>
    <property type="match status" value="1"/>
</dbReference>
<proteinExistence type="inferred from homology"/>
<dbReference type="SUPFAM" id="SSF50249">
    <property type="entry name" value="Nucleic acid-binding proteins"/>
    <property type="match status" value="1"/>
</dbReference>
<dbReference type="CDD" id="cd04320">
    <property type="entry name" value="AspRS_cyto_N"/>
    <property type="match status" value="1"/>
</dbReference>
<dbReference type="SUPFAM" id="SSF55681">
    <property type="entry name" value="Class II aaRS and biotin synthetases"/>
    <property type="match status" value="1"/>
</dbReference>
<organism evidence="14">
    <name type="scientific">Hexamita inflata</name>
    <dbReference type="NCBI Taxonomy" id="28002"/>
    <lineage>
        <taxon>Eukaryota</taxon>
        <taxon>Metamonada</taxon>
        <taxon>Diplomonadida</taxon>
        <taxon>Hexamitidae</taxon>
        <taxon>Hexamitinae</taxon>
        <taxon>Hexamita</taxon>
    </lineage>
</organism>
<dbReference type="GO" id="GO:0005829">
    <property type="term" value="C:cytosol"/>
    <property type="evidence" value="ECO:0007669"/>
    <property type="project" value="TreeGrafter"/>
</dbReference>
<keyword evidence="7" id="KW-0067">ATP-binding</keyword>
<reference evidence="14" key="1">
    <citation type="submission" date="2023-06" db="EMBL/GenBank/DDBJ databases">
        <authorList>
            <person name="Kurt Z."/>
        </authorList>
    </citation>
    <scope>NUCLEOTIDE SEQUENCE</scope>
</reference>
<dbReference type="Proteomes" id="UP001642409">
    <property type="component" value="Unassembled WGS sequence"/>
</dbReference>
<dbReference type="Gene3D" id="3.30.930.10">
    <property type="entry name" value="Bira Bifunctional Protein, Domain 2"/>
    <property type="match status" value="1"/>
</dbReference>
<evidence type="ECO:0000259" key="13">
    <source>
        <dbReference type="PROSITE" id="PS50862"/>
    </source>
</evidence>
<protein>
    <recommendedName>
        <fullName evidence="3">aspartate--tRNA ligase</fullName>
        <ecNumber evidence="3">6.1.1.12</ecNumber>
    </recommendedName>
    <alternativeName>
        <fullName evidence="10">Aspartyl-tRNA synthetase</fullName>
    </alternativeName>
</protein>
<name>A0AA86UII9_9EUKA</name>
<comment type="similarity">
    <text evidence="2">Belongs to the class-II aminoacyl-tRNA synthetase family. Type 2 subfamily.</text>
</comment>
<dbReference type="NCBIfam" id="NF003483">
    <property type="entry name" value="PRK05159.1"/>
    <property type="match status" value="1"/>
</dbReference>
<dbReference type="InterPro" id="IPR045864">
    <property type="entry name" value="aa-tRNA-synth_II/BPL/LPL"/>
</dbReference>
<dbReference type="PRINTS" id="PR01042">
    <property type="entry name" value="TRNASYNTHASP"/>
</dbReference>
<dbReference type="InterPro" id="IPR006195">
    <property type="entry name" value="aa-tRNA-synth_II"/>
</dbReference>
<evidence type="ECO:0000256" key="3">
    <source>
        <dbReference type="ARBA" id="ARBA00012841"/>
    </source>
</evidence>
<reference evidence="15 16" key="2">
    <citation type="submission" date="2024-07" db="EMBL/GenBank/DDBJ databases">
        <authorList>
            <person name="Akdeniz Z."/>
        </authorList>
    </citation>
    <scope>NUCLEOTIDE SEQUENCE [LARGE SCALE GENOMIC DNA]</scope>
</reference>
<evidence type="ECO:0000256" key="5">
    <source>
        <dbReference type="ARBA" id="ARBA00022598"/>
    </source>
</evidence>
<evidence type="ECO:0000256" key="7">
    <source>
        <dbReference type="ARBA" id="ARBA00022840"/>
    </source>
</evidence>
<comment type="caution">
    <text evidence="14">The sequence shown here is derived from an EMBL/GenBank/DDBJ whole genome shotgun (WGS) entry which is preliminary data.</text>
</comment>
<dbReference type="EMBL" id="CATOUU010000688">
    <property type="protein sequence ID" value="CAI9941338.1"/>
    <property type="molecule type" value="Genomic_DNA"/>
</dbReference>
<keyword evidence="16" id="KW-1185">Reference proteome</keyword>
<dbReference type="Gene3D" id="2.40.50.140">
    <property type="entry name" value="Nucleic acid-binding proteins"/>
    <property type="match status" value="1"/>
</dbReference>
<dbReference type="AlphaFoldDB" id="A0AA86UII9"/>
<evidence type="ECO:0000256" key="9">
    <source>
        <dbReference type="ARBA" id="ARBA00023146"/>
    </source>
</evidence>
<gene>
    <name evidence="14" type="ORF">HINF_LOCUS28983</name>
    <name evidence="15" type="ORF">HINF_LOCUS42766</name>
</gene>
<dbReference type="GO" id="GO:0006422">
    <property type="term" value="P:aspartyl-tRNA aminoacylation"/>
    <property type="evidence" value="ECO:0007669"/>
    <property type="project" value="InterPro"/>
</dbReference>
<dbReference type="InterPro" id="IPR012340">
    <property type="entry name" value="NA-bd_OB-fold"/>
</dbReference>
<dbReference type="GO" id="GO:0004815">
    <property type="term" value="F:aspartate-tRNA ligase activity"/>
    <property type="evidence" value="ECO:0007669"/>
    <property type="project" value="UniProtKB-EC"/>
</dbReference>
<dbReference type="GO" id="GO:0005524">
    <property type="term" value="F:ATP binding"/>
    <property type="evidence" value="ECO:0007669"/>
    <property type="project" value="UniProtKB-KW"/>
</dbReference>
<dbReference type="EMBL" id="CAXDID020000175">
    <property type="protein sequence ID" value="CAL6048588.1"/>
    <property type="molecule type" value="Genomic_DNA"/>
</dbReference>
<comment type="catalytic activity">
    <reaction evidence="11">
        <text>tRNA(Asp) + L-aspartate + ATP = L-aspartyl-tRNA(Asp) + AMP + diphosphate</text>
        <dbReference type="Rhea" id="RHEA:19649"/>
        <dbReference type="Rhea" id="RHEA-COMP:9660"/>
        <dbReference type="Rhea" id="RHEA-COMP:9678"/>
        <dbReference type="ChEBI" id="CHEBI:29991"/>
        <dbReference type="ChEBI" id="CHEBI:30616"/>
        <dbReference type="ChEBI" id="CHEBI:33019"/>
        <dbReference type="ChEBI" id="CHEBI:78442"/>
        <dbReference type="ChEBI" id="CHEBI:78516"/>
        <dbReference type="ChEBI" id="CHEBI:456215"/>
        <dbReference type="EC" id="6.1.1.12"/>
    </reaction>
</comment>
<dbReference type="GO" id="GO:0017101">
    <property type="term" value="C:aminoacyl-tRNA synthetase multienzyme complex"/>
    <property type="evidence" value="ECO:0007669"/>
    <property type="project" value="TreeGrafter"/>
</dbReference>